<dbReference type="PANTHER" id="PTHR47926">
    <property type="entry name" value="PENTATRICOPEPTIDE REPEAT-CONTAINING PROTEIN"/>
    <property type="match status" value="1"/>
</dbReference>
<dbReference type="Proteomes" id="UP000236161">
    <property type="component" value="Unassembled WGS sequence"/>
</dbReference>
<reference evidence="3 4" key="1">
    <citation type="journal article" date="2017" name="Nature">
        <title>The Apostasia genome and the evolution of orchids.</title>
        <authorList>
            <person name="Zhang G.Q."/>
            <person name="Liu K.W."/>
            <person name="Li Z."/>
            <person name="Lohaus R."/>
            <person name="Hsiao Y.Y."/>
            <person name="Niu S.C."/>
            <person name="Wang J.Y."/>
            <person name="Lin Y.C."/>
            <person name="Xu Q."/>
            <person name="Chen L.J."/>
            <person name="Yoshida K."/>
            <person name="Fujiwara S."/>
            <person name="Wang Z.W."/>
            <person name="Zhang Y.Q."/>
            <person name="Mitsuda N."/>
            <person name="Wang M."/>
            <person name="Liu G.H."/>
            <person name="Pecoraro L."/>
            <person name="Huang H.X."/>
            <person name="Xiao X.J."/>
            <person name="Lin M."/>
            <person name="Wu X.Y."/>
            <person name="Wu W.L."/>
            <person name="Chen Y.Y."/>
            <person name="Chang S.B."/>
            <person name="Sakamoto S."/>
            <person name="Ohme-Takagi M."/>
            <person name="Yagi M."/>
            <person name="Zeng S.J."/>
            <person name="Shen C.Y."/>
            <person name="Yeh C.M."/>
            <person name="Luo Y.B."/>
            <person name="Tsai W.C."/>
            <person name="Van de Peer Y."/>
            <person name="Liu Z.J."/>
        </authorList>
    </citation>
    <scope>NUCLEOTIDE SEQUENCE [LARGE SCALE GENOMIC DNA]</scope>
    <source>
        <strain evidence="4">cv. Shenzhen</strain>
        <tissue evidence="3">Stem</tissue>
    </source>
</reference>
<dbReference type="EMBL" id="KZ451923">
    <property type="protein sequence ID" value="PKA61738.1"/>
    <property type="molecule type" value="Genomic_DNA"/>
</dbReference>
<evidence type="ECO:0000313" key="4">
    <source>
        <dbReference type="Proteomes" id="UP000236161"/>
    </source>
</evidence>
<gene>
    <name evidence="3" type="primary">PCMP-E38</name>
    <name evidence="3" type="ORF">AXF42_Ash008568</name>
</gene>
<protein>
    <submittedName>
        <fullName evidence="3">Pentatricopeptide repeat-containing protein</fullName>
        <ecNumber evidence="3">3.6.1.-</ecNumber>
    </submittedName>
</protein>
<dbReference type="GO" id="GO:0003723">
    <property type="term" value="F:RNA binding"/>
    <property type="evidence" value="ECO:0007669"/>
    <property type="project" value="InterPro"/>
</dbReference>
<organism evidence="3 4">
    <name type="scientific">Apostasia shenzhenica</name>
    <dbReference type="NCBI Taxonomy" id="1088818"/>
    <lineage>
        <taxon>Eukaryota</taxon>
        <taxon>Viridiplantae</taxon>
        <taxon>Streptophyta</taxon>
        <taxon>Embryophyta</taxon>
        <taxon>Tracheophyta</taxon>
        <taxon>Spermatophyta</taxon>
        <taxon>Magnoliopsida</taxon>
        <taxon>Liliopsida</taxon>
        <taxon>Asparagales</taxon>
        <taxon>Orchidaceae</taxon>
        <taxon>Apostasioideae</taxon>
        <taxon>Apostasia</taxon>
    </lineage>
</organism>
<dbReference type="InterPro" id="IPR046848">
    <property type="entry name" value="E_motif"/>
</dbReference>
<name>A0A2I0B1R3_9ASPA</name>
<dbReference type="AlphaFoldDB" id="A0A2I0B1R3"/>
<dbReference type="EC" id="3.6.1.-" evidence="3"/>
<dbReference type="NCBIfam" id="TIGR00756">
    <property type="entry name" value="PPR"/>
    <property type="match status" value="2"/>
</dbReference>
<accession>A0A2I0B1R3</accession>
<dbReference type="InterPro" id="IPR046960">
    <property type="entry name" value="PPR_At4g14850-like_plant"/>
</dbReference>
<dbReference type="PROSITE" id="PS51375">
    <property type="entry name" value="PPR"/>
    <property type="match status" value="2"/>
</dbReference>
<sequence>MKVSWALYLTRRSSSFVPSLALFVPSQCFSTLAFVAQMTHWDRDPSRLNAILTSHTRAGDPTATILLFQQMHAHGVRLDSYSFSSALSACSNAPALGRLVHGLMLKAGCSSSPISATALLVMYSSSGCIRDARSVFDEMPARDSVAWNALLSSLVSHGLLADAVAAFRLMMGDGVSFTGSTLCSLLKACSALRDIRKGKQIHAWVIVTGSQSLEIGTTFVDFYSNCAEVAAAIEVFSSLGKPKDCAILNALMNVCVQNRLFKEVFALLVKVRPLNCFMLTSALSACSKCLNLLYGRQIHCVIVRNGFNFDAILCNALVNMYSKCGDLRAAHSSFALIERKSVVSWTSIIDAYGSHGRGCEALRLFKMMEEEKNSSNVSPNAATLLSVLTACSHSGLVQEAKECFFSMKDRHDIDPGSEHYACFIDLLGRAGKLEEAWGVFCGLEASCDKLTSAVCVAMLNACKFSMDLLKGEVVAKHLLELDMDNPSNYILVSNFLGAFGRWEAVEELRKEISSRGLRKELGSSQAAS</sequence>
<dbReference type="Pfam" id="PF20431">
    <property type="entry name" value="E_motif"/>
    <property type="match status" value="1"/>
</dbReference>
<evidence type="ECO:0000256" key="2">
    <source>
        <dbReference type="PROSITE-ProRule" id="PRU00708"/>
    </source>
</evidence>
<evidence type="ECO:0000256" key="1">
    <source>
        <dbReference type="ARBA" id="ARBA00022737"/>
    </source>
</evidence>
<keyword evidence="3" id="KW-0378">Hydrolase</keyword>
<dbReference type="GO" id="GO:0009451">
    <property type="term" value="P:RNA modification"/>
    <property type="evidence" value="ECO:0007669"/>
    <property type="project" value="InterPro"/>
</dbReference>
<keyword evidence="1" id="KW-0677">Repeat</keyword>
<dbReference type="Gene3D" id="1.25.40.10">
    <property type="entry name" value="Tetratricopeptide repeat domain"/>
    <property type="match status" value="3"/>
</dbReference>
<keyword evidence="4" id="KW-1185">Reference proteome</keyword>
<dbReference type="GO" id="GO:0016787">
    <property type="term" value="F:hydrolase activity"/>
    <property type="evidence" value="ECO:0007669"/>
    <property type="project" value="UniProtKB-KW"/>
</dbReference>
<proteinExistence type="predicted"/>
<dbReference type="InterPro" id="IPR002885">
    <property type="entry name" value="PPR_rpt"/>
</dbReference>
<evidence type="ECO:0000313" key="3">
    <source>
        <dbReference type="EMBL" id="PKA61738.1"/>
    </source>
</evidence>
<dbReference type="OrthoDB" id="428771at2759"/>
<feature type="repeat" description="PPR" evidence="2">
    <location>
        <begin position="341"/>
        <end position="375"/>
    </location>
</feature>
<dbReference type="FunFam" id="1.25.40.10:FF:000090">
    <property type="entry name" value="Pentatricopeptide repeat-containing protein, chloroplastic"/>
    <property type="match status" value="1"/>
</dbReference>
<dbReference type="PANTHER" id="PTHR47926:SF347">
    <property type="entry name" value="PENTATRICOPEPTIDE REPEAT-CONTAINING PROTEIN"/>
    <property type="match status" value="1"/>
</dbReference>
<dbReference type="InterPro" id="IPR011990">
    <property type="entry name" value="TPR-like_helical_dom_sf"/>
</dbReference>
<feature type="repeat" description="PPR" evidence="2">
    <location>
        <begin position="143"/>
        <end position="177"/>
    </location>
</feature>
<dbReference type="Pfam" id="PF01535">
    <property type="entry name" value="PPR"/>
    <property type="match status" value="7"/>
</dbReference>